<evidence type="ECO:0000259" key="1">
    <source>
        <dbReference type="SMART" id="SM00568"/>
    </source>
</evidence>
<keyword evidence="2" id="KW-1185">Reference proteome</keyword>
<evidence type="ECO:0000313" key="3">
    <source>
        <dbReference type="WBParaSite" id="L893_g769.t1"/>
    </source>
</evidence>
<dbReference type="AlphaFoldDB" id="A0A1I8ANZ8"/>
<dbReference type="SUPFAM" id="SSF47923">
    <property type="entry name" value="Ypt/Rab-GAP domain of gyp1p"/>
    <property type="match status" value="1"/>
</dbReference>
<name>A0A1I8ANZ8_9BILA</name>
<dbReference type="Pfam" id="PF02893">
    <property type="entry name" value="GRAM"/>
    <property type="match status" value="1"/>
</dbReference>
<accession>A0A1I8ANZ8</accession>
<dbReference type="WBParaSite" id="L893_g769.t1">
    <property type="protein sequence ID" value="L893_g769.t1"/>
    <property type="gene ID" value="L893_g769"/>
</dbReference>
<dbReference type="Proteomes" id="UP000095287">
    <property type="component" value="Unplaced"/>
</dbReference>
<proteinExistence type="predicted"/>
<dbReference type="InterPro" id="IPR011993">
    <property type="entry name" value="PH-like_dom_sf"/>
</dbReference>
<organism evidence="2 3">
    <name type="scientific">Steinernema glaseri</name>
    <dbReference type="NCBI Taxonomy" id="37863"/>
    <lineage>
        <taxon>Eukaryota</taxon>
        <taxon>Metazoa</taxon>
        <taxon>Ecdysozoa</taxon>
        <taxon>Nematoda</taxon>
        <taxon>Chromadorea</taxon>
        <taxon>Rhabditida</taxon>
        <taxon>Tylenchina</taxon>
        <taxon>Panagrolaimomorpha</taxon>
        <taxon>Strongyloidoidea</taxon>
        <taxon>Steinernematidae</taxon>
        <taxon>Steinernema</taxon>
    </lineage>
</organism>
<dbReference type="Gene3D" id="2.30.29.30">
    <property type="entry name" value="Pleckstrin-homology domain (PH domain)/Phosphotyrosine-binding domain (PTB)"/>
    <property type="match status" value="1"/>
</dbReference>
<sequence length="260" mass="30332">MFQRSCYMSRFCLPRSEKLDGDAECQLYTPYHRKNVSGQLYVSRNFVCFSSRIERLVNVIIPVMDIVSVEECDRINNRRVHKAIRIHLTNKQDFIFSALTDRSTVKERILKFVVESRVAQKRQNAKEDHLLKDEKVQSLADAILKEPLHERFPFGEDIPVYLQEKWSQLYAQFGDSVSMYRTVELHRLLLEGVSPKDRGKVWMICSGAAAEMALHKNEYLRLLLKSQDQNMLATEEIERDLHRLVGSDGGNNYDIRFCAQ</sequence>
<dbReference type="InterPro" id="IPR004182">
    <property type="entry name" value="GRAM"/>
</dbReference>
<evidence type="ECO:0000313" key="2">
    <source>
        <dbReference type="Proteomes" id="UP000095287"/>
    </source>
</evidence>
<dbReference type="SMART" id="SM00568">
    <property type="entry name" value="GRAM"/>
    <property type="match status" value="1"/>
</dbReference>
<feature type="domain" description="GRAM" evidence="1">
    <location>
        <begin position="5"/>
        <end position="73"/>
    </location>
</feature>
<dbReference type="InterPro" id="IPR035969">
    <property type="entry name" value="Rab-GAP_TBC_sf"/>
</dbReference>
<reference evidence="3" key="1">
    <citation type="submission" date="2016-11" db="UniProtKB">
        <authorList>
            <consortium name="WormBaseParasite"/>
        </authorList>
    </citation>
    <scope>IDENTIFICATION</scope>
</reference>
<protein>
    <submittedName>
        <fullName evidence="3">GRAM domain-containing protein</fullName>
    </submittedName>
</protein>